<dbReference type="PANTHER" id="PTHR30024">
    <property type="entry name" value="ALIPHATIC SULFONATES-BINDING PROTEIN-RELATED"/>
    <property type="match status" value="1"/>
</dbReference>
<dbReference type="OrthoDB" id="7808807at2"/>
<evidence type="ECO:0000256" key="2">
    <source>
        <dbReference type="ARBA" id="ARBA00010742"/>
    </source>
</evidence>
<dbReference type="Proteomes" id="UP000019494">
    <property type="component" value="Unassembled WGS sequence"/>
</dbReference>
<evidence type="ECO:0000256" key="1">
    <source>
        <dbReference type="ARBA" id="ARBA00004418"/>
    </source>
</evidence>
<dbReference type="PANTHER" id="PTHR30024:SF47">
    <property type="entry name" value="TAURINE-BINDING PERIPLASMIC PROTEIN"/>
    <property type="match status" value="1"/>
</dbReference>
<dbReference type="EMBL" id="AWQS01000015">
    <property type="protein sequence ID" value="EWT07326.1"/>
    <property type="molecule type" value="Genomic_DNA"/>
</dbReference>
<name>W9GM39_9MICO</name>
<comment type="similarity">
    <text evidence="2">Belongs to the bacterial solute-binding protein SsuA/TauA family.</text>
</comment>
<evidence type="ECO:0000259" key="4">
    <source>
        <dbReference type="Pfam" id="PF09084"/>
    </source>
</evidence>
<proteinExistence type="inferred from homology"/>
<keyword evidence="3" id="KW-0732">Signal</keyword>
<dbReference type="Gene3D" id="3.40.190.10">
    <property type="entry name" value="Periplasmic binding protein-like II"/>
    <property type="match status" value="2"/>
</dbReference>
<protein>
    <submittedName>
        <fullName evidence="5">Nitrate ABC transporter substrate-binding protein</fullName>
    </submittedName>
</protein>
<dbReference type="Pfam" id="PF09084">
    <property type="entry name" value="NMT1"/>
    <property type="match status" value="1"/>
</dbReference>
<reference evidence="6" key="1">
    <citation type="submission" date="2013-08" db="EMBL/GenBank/DDBJ databases">
        <title>Intrasporangium oryzae NRRL B-24470.</title>
        <authorList>
            <person name="Liu H."/>
            <person name="Wang G."/>
        </authorList>
    </citation>
    <scope>NUCLEOTIDE SEQUENCE [LARGE SCALE GENOMIC DNA]</scope>
    <source>
        <strain evidence="6">Q5-1</strain>
    </source>
</reference>
<dbReference type="GO" id="GO:0042597">
    <property type="term" value="C:periplasmic space"/>
    <property type="evidence" value="ECO:0007669"/>
    <property type="project" value="UniProtKB-SubCell"/>
</dbReference>
<gene>
    <name evidence="5" type="ORF">N864_05590</name>
</gene>
<sequence length="348" mass="35839">MFASVGVASVIALAGCGNAGAKSDAPAAAASGTCKGDTIRIAQAAPSFVYLPFYVAQGAGYLEQEGLVPETVDLSTGSGIVAGAVSGSVDVALSTAAEVFVARSQGAPVTAFAQVEYMGTNVVIKQSVLDKLGLTATSSDEQKLAALKGLRIGVTGAGSGSDLLVRYLARTAGLDPDKDMRITASGGGANSVAGFVSNRYDAIAISSPQSDIAIKEGKGAFLFNLANGEYKPLAHNLYIVAFTSDRVLKQKPQDIQCFTRALAKAQKDIHENPDAAAKAAQKYMGKLDPALYEKVFKANVPSWPASPVIDEAAAKSTIEFQNKVGGTNLGEDVLKQAINTEIATVASK</sequence>
<comment type="caution">
    <text evidence="5">The sequence shown here is derived from an EMBL/GenBank/DDBJ whole genome shotgun (WGS) entry which is preliminary data.</text>
</comment>
<dbReference type="SUPFAM" id="SSF53850">
    <property type="entry name" value="Periplasmic binding protein-like II"/>
    <property type="match status" value="1"/>
</dbReference>
<comment type="subcellular location">
    <subcellularLocation>
        <location evidence="1">Periplasm</location>
    </subcellularLocation>
</comment>
<dbReference type="InterPro" id="IPR015168">
    <property type="entry name" value="SsuA/THI5"/>
</dbReference>
<feature type="domain" description="SsuA/THI5-like" evidence="4">
    <location>
        <begin position="50"/>
        <end position="276"/>
    </location>
</feature>
<evidence type="ECO:0000313" key="6">
    <source>
        <dbReference type="Proteomes" id="UP000019494"/>
    </source>
</evidence>
<organism evidence="5 6">
    <name type="scientific">Intrasporangium chromatireducens Q5-1</name>
    <dbReference type="NCBI Taxonomy" id="584657"/>
    <lineage>
        <taxon>Bacteria</taxon>
        <taxon>Bacillati</taxon>
        <taxon>Actinomycetota</taxon>
        <taxon>Actinomycetes</taxon>
        <taxon>Micrococcales</taxon>
        <taxon>Intrasporangiaceae</taxon>
        <taxon>Intrasporangium</taxon>
    </lineage>
</organism>
<evidence type="ECO:0000256" key="3">
    <source>
        <dbReference type="ARBA" id="ARBA00022729"/>
    </source>
</evidence>
<accession>W9GM39</accession>
<dbReference type="AlphaFoldDB" id="W9GM39"/>
<dbReference type="RefSeq" id="WP_051518150.1">
    <property type="nucleotide sequence ID" value="NZ_AWQS01000015.1"/>
</dbReference>
<keyword evidence="6" id="KW-1185">Reference proteome</keyword>
<evidence type="ECO:0000313" key="5">
    <source>
        <dbReference type="EMBL" id="EWT07326.1"/>
    </source>
</evidence>